<dbReference type="InterPro" id="IPR000653">
    <property type="entry name" value="DegT/StrS_aminotransferase"/>
</dbReference>
<dbReference type="GO" id="GO:0008483">
    <property type="term" value="F:transaminase activity"/>
    <property type="evidence" value="ECO:0007669"/>
    <property type="project" value="TreeGrafter"/>
</dbReference>
<evidence type="ECO:0008006" key="3">
    <source>
        <dbReference type="Google" id="ProtNLM"/>
    </source>
</evidence>
<dbReference type="PANTHER" id="PTHR30244">
    <property type="entry name" value="TRANSAMINASE"/>
    <property type="match status" value="1"/>
</dbReference>
<accession>X1H5U9</accession>
<dbReference type="GO" id="GO:0030170">
    <property type="term" value="F:pyridoxal phosphate binding"/>
    <property type="evidence" value="ECO:0007669"/>
    <property type="project" value="UniProtKB-ARBA"/>
</dbReference>
<dbReference type="InterPro" id="IPR015424">
    <property type="entry name" value="PyrdxlP-dep_Trfase"/>
</dbReference>
<dbReference type="CDD" id="cd00616">
    <property type="entry name" value="AHBA_syn"/>
    <property type="match status" value="1"/>
</dbReference>
<reference evidence="2" key="1">
    <citation type="journal article" date="2014" name="Front. Microbiol.">
        <title>High frequency of phylogenetically diverse reductive dehalogenase-homologous genes in deep subseafloor sedimentary metagenomes.</title>
        <authorList>
            <person name="Kawai M."/>
            <person name="Futagami T."/>
            <person name="Toyoda A."/>
            <person name="Takaki Y."/>
            <person name="Nishi S."/>
            <person name="Hori S."/>
            <person name="Arai W."/>
            <person name="Tsubouchi T."/>
            <person name="Morono Y."/>
            <person name="Uchiyama I."/>
            <person name="Ito T."/>
            <person name="Fujiyama A."/>
            <person name="Inagaki F."/>
            <person name="Takami H."/>
        </authorList>
    </citation>
    <scope>NUCLEOTIDE SEQUENCE</scope>
    <source>
        <strain evidence="2">Expedition CK06-06</strain>
    </source>
</reference>
<evidence type="ECO:0000256" key="1">
    <source>
        <dbReference type="ARBA" id="ARBA00022898"/>
    </source>
</evidence>
<dbReference type="Gene3D" id="3.40.640.10">
    <property type="entry name" value="Type I PLP-dependent aspartate aminotransferase-like (Major domain)"/>
    <property type="match status" value="1"/>
</dbReference>
<dbReference type="PANTHER" id="PTHR30244:SF36">
    <property type="entry name" value="3-OXO-GLUCOSE-6-PHOSPHATE:GLUTAMATE AMINOTRANSFERASE"/>
    <property type="match status" value="1"/>
</dbReference>
<protein>
    <recommendedName>
        <fullName evidence="3">Aminotransferase class I/classII domain-containing protein</fullName>
    </recommendedName>
</protein>
<gene>
    <name evidence="2" type="ORF">S03H2_42823</name>
</gene>
<dbReference type="AlphaFoldDB" id="X1H5U9"/>
<feature type="non-terminal residue" evidence="2">
    <location>
        <position position="244"/>
    </location>
</feature>
<dbReference type="FunFam" id="3.40.640.10:FF:000089">
    <property type="entry name" value="Aminotransferase, DegT/DnrJ/EryC1/StrS family"/>
    <property type="match status" value="1"/>
</dbReference>
<dbReference type="SUPFAM" id="SSF53383">
    <property type="entry name" value="PLP-dependent transferases"/>
    <property type="match status" value="1"/>
</dbReference>
<dbReference type="GO" id="GO:0000271">
    <property type="term" value="P:polysaccharide biosynthetic process"/>
    <property type="evidence" value="ECO:0007669"/>
    <property type="project" value="TreeGrafter"/>
</dbReference>
<proteinExistence type="predicted"/>
<dbReference type="Pfam" id="PF01041">
    <property type="entry name" value="DegT_DnrJ_EryC1"/>
    <property type="match status" value="1"/>
</dbReference>
<sequence length="244" mass="26540">MQIPLLDLKAQYSSIKEEIDKAIRDVLDSGQFILGKYVRELEEEAAGYANVKYGIGVASGTDALILALVSLGIGRGDEVITTPFTFIATAEAISRVGATPVFVDIEPRTYNIDPERIEQYLKQRAKESKSQRVKCILPVHLYGNPCDMDRILEIANKYGLKVIEDAAQAMGARYNGRSIGGVGDIGCFSFFPSKNLGGFGDGGMVVTDDKAIADKVRILRVHGSSAKYCHSLIGFNSRLDSLQA</sequence>
<name>X1H5U9_9ZZZZ</name>
<evidence type="ECO:0000313" key="2">
    <source>
        <dbReference type="EMBL" id="GAH65526.1"/>
    </source>
</evidence>
<organism evidence="2">
    <name type="scientific">marine sediment metagenome</name>
    <dbReference type="NCBI Taxonomy" id="412755"/>
    <lineage>
        <taxon>unclassified sequences</taxon>
        <taxon>metagenomes</taxon>
        <taxon>ecological metagenomes</taxon>
    </lineage>
</organism>
<dbReference type="InterPro" id="IPR015421">
    <property type="entry name" value="PyrdxlP-dep_Trfase_major"/>
</dbReference>
<keyword evidence="1" id="KW-0663">Pyridoxal phosphate</keyword>
<comment type="caution">
    <text evidence="2">The sequence shown here is derived from an EMBL/GenBank/DDBJ whole genome shotgun (WGS) entry which is preliminary data.</text>
</comment>
<dbReference type="EMBL" id="BARU01026680">
    <property type="protein sequence ID" value="GAH65526.1"/>
    <property type="molecule type" value="Genomic_DNA"/>
</dbReference>